<dbReference type="RefSeq" id="WP_117923650.1">
    <property type="nucleotide sequence ID" value="NZ_JACRWH010000022.1"/>
</dbReference>
<accession>A0ABR7KI09</accession>
<dbReference type="Proteomes" id="UP000649075">
    <property type="component" value="Unassembled WGS sequence"/>
</dbReference>
<name>A0ABR7KI09_9FIRM</name>
<gene>
    <name evidence="1" type="ORF">H8911_06465</name>
</gene>
<evidence type="ECO:0000313" key="1">
    <source>
        <dbReference type="EMBL" id="MBC6012380.1"/>
    </source>
</evidence>
<protein>
    <submittedName>
        <fullName evidence="1">Uncharacterized protein</fullName>
    </submittedName>
</protein>
<organism evidence="1 2">
    <name type="scientific">Holdemanella hominis</name>
    <dbReference type="NCBI Taxonomy" id="2764327"/>
    <lineage>
        <taxon>Bacteria</taxon>
        <taxon>Bacillati</taxon>
        <taxon>Bacillota</taxon>
        <taxon>Erysipelotrichia</taxon>
        <taxon>Erysipelotrichales</taxon>
        <taxon>Erysipelotrichaceae</taxon>
        <taxon>Holdemanella</taxon>
    </lineage>
</organism>
<reference evidence="1 2" key="1">
    <citation type="submission" date="2020-08" db="EMBL/GenBank/DDBJ databases">
        <authorList>
            <person name="Liu C."/>
            <person name="Sun Q."/>
        </authorList>
    </citation>
    <scope>NUCLEOTIDE SEQUENCE [LARGE SCALE GENOMIC DNA]</scope>
    <source>
        <strain evidence="1 2">L34</strain>
    </source>
</reference>
<sequence>MYQGLIHLHLLNVIHQKIDYLNNDLHYTDIQIMDKQKDIDYTVLCIYETPQKIDMQMLMDVPTVFSKYRVNLEDVVTLQEKKNSFDHD</sequence>
<comment type="caution">
    <text evidence="1">The sequence shown here is derived from an EMBL/GenBank/DDBJ whole genome shotgun (WGS) entry which is preliminary data.</text>
</comment>
<proteinExistence type="predicted"/>
<keyword evidence="2" id="KW-1185">Reference proteome</keyword>
<evidence type="ECO:0000313" key="2">
    <source>
        <dbReference type="Proteomes" id="UP000649075"/>
    </source>
</evidence>
<dbReference type="EMBL" id="JACRWH010000022">
    <property type="protein sequence ID" value="MBC6012380.1"/>
    <property type="molecule type" value="Genomic_DNA"/>
</dbReference>